<dbReference type="GO" id="GO:0004175">
    <property type="term" value="F:endopeptidase activity"/>
    <property type="evidence" value="ECO:0007669"/>
    <property type="project" value="UniProtKB-ARBA"/>
</dbReference>
<dbReference type="EMBL" id="AOME01000050">
    <property type="protein sequence ID" value="EMA53733.1"/>
    <property type="molecule type" value="Genomic_DNA"/>
</dbReference>
<evidence type="ECO:0000313" key="4">
    <source>
        <dbReference type="Proteomes" id="UP000011625"/>
    </source>
</evidence>
<feature type="transmembrane region" description="Helical" evidence="1">
    <location>
        <begin position="36"/>
        <end position="57"/>
    </location>
</feature>
<feature type="transmembrane region" description="Helical" evidence="1">
    <location>
        <begin position="7"/>
        <end position="24"/>
    </location>
</feature>
<keyword evidence="4" id="KW-1185">Reference proteome</keyword>
<keyword evidence="3" id="KW-0645">Protease</keyword>
<keyword evidence="1" id="KW-0472">Membrane</keyword>
<feature type="transmembrane region" description="Helical" evidence="1">
    <location>
        <begin position="230"/>
        <end position="252"/>
    </location>
</feature>
<dbReference type="GO" id="GO:0080120">
    <property type="term" value="P:CAAX-box protein maturation"/>
    <property type="evidence" value="ECO:0007669"/>
    <property type="project" value="UniProtKB-ARBA"/>
</dbReference>
<feature type="transmembrane region" description="Helical" evidence="1">
    <location>
        <begin position="191"/>
        <end position="210"/>
    </location>
</feature>
<keyword evidence="1" id="KW-1133">Transmembrane helix</keyword>
<feature type="transmembrane region" description="Helical" evidence="1">
    <location>
        <begin position="141"/>
        <end position="159"/>
    </location>
</feature>
<evidence type="ECO:0000313" key="3">
    <source>
        <dbReference type="EMBL" id="EMA53733.1"/>
    </source>
</evidence>
<dbReference type="PANTHER" id="PTHR35797">
    <property type="entry name" value="PROTEASE-RELATED"/>
    <property type="match status" value="1"/>
</dbReference>
<accession>M0N831</accession>
<feature type="transmembrane region" description="Helical" evidence="1">
    <location>
        <begin position="78"/>
        <end position="106"/>
    </location>
</feature>
<evidence type="ECO:0000256" key="1">
    <source>
        <dbReference type="SAM" id="Phobius"/>
    </source>
</evidence>
<gene>
    <name evidence="3" type="ORF">C450_07487</name>
</gene>
<comment type="caution">
    <text evidence="3">The sequence shown here is derived from an EMBL/GenBank/DDBJ whole genome shotgun (WGS) entry which is preliminary data.</text>
</comment>
<dbReference type="InterPro" id="IPR042150">
    <property type="entry name" value="MmRce1-like"/>
</dbReference>
<keyword evidence="3" id="KW-0378">Hydrolase</keyword>
<reference evidence="3 4" key="1">
    <citation type="journal article" date="2014" name="PLoS Genet.">
        <title>Phylogenetically driven sequencing of extremely halophilic archaea reveals strategies for static and dynamic osmo-response.</title>
        <authorList>
            <person name="Becker E.A."/>
            <person name="Seitzer P.M."/>
            <person name="Tritt A."/>
            <person name="Larsen D."/>
            <person name="Krusor M."/>
            <person name="Yao A.I."/>
            <person name="Wu D."/>
            <person name="Madern D."/>
            <person name="Eisen J.A."/>
            <person name="Darling A.E."/>
            <person name="Facciotti M.T."/>
        </authorList>
    </citation>
    <scope>NUCLEOTIDE SEQUENCE [LARGE SCALE GENOMIC DNA]</scope>
    <source>
        <strain evidence="3 4">DSM 8989</strain>
    </source>
</reference>
<organism evidence="3 4">
    <name type="scientific">Halococcus salifodinae DSM 8989</name>
    <dbReference type="NCBI Taxonomy" id="1227456"/>
    <lineage>
        <taxon>Archaea</taxon>
        <taxon>Methanobacteriati</taxon>
        <taxon>Methanobacteriota</taxon>
        <taxon>Stenosarchaea group</taxon>
        <taxon>Halobacteria</taxon>
        <taxon>Halobacteriales</taxon>
        <taxon>Halococcaceae</taxon>
        <taxon>Halococcus</taxon>
    </lineage>
</organism>
<dbReference type="STRING" id="1227456.C450_07487"/>
<dbReference type="Proteomes" id="UP000011625">
    <property type="component" value="Unassembled WGS sequence"/>
</dbReference>
<proteinExistence type="predicted"/>
<dbReference type="AlphaFoldDB" id="M0N831"/>
<dbReference type="GO" id="GO:0006508">
    <property type="term" value="P:proteolysis"/>
    <property type="evidence" value="ECO:0007669"/>
    <property type="project" value="UniProtKB-KW"/>
</dbReference>
<name>M0N831_9EURY</name>
<dbReference type="InterPro" id="IPR003675">
    <property type="entry name" value="Rce1/LyrA-like_dom"/>
</dbReference>
<dbReference type="Pfam" id="PF02517">
    <property type="entry name" value="Rce1-like"/>
    <property type="match status" value="1"/>
</dbReference>
<dbReference type="PANTHER" id="PTHR35797:SF1">
    <property type="entry name" value="PROTEASE"/>
    <property type="match status" value="1"/>
</dbReference>
<keyword evidence="1" id="KW-0812">Transmembrane</keyword>
<protein>
    <submittedName>
        <fullName evidence="3">CAAX amino protease</fullName>
    </submittedName>
</protein>
<feature type="domain" description="CAAX prenyl protease 2/Lysostaphin resistance protein A-like" evidence="2">
    <location>
        <begin position="111"/>
        <end position="212"/>
    </location>
</feature>
<evidence type="ECO:0000259" key="2">
    <source>
        <dbReference type="Pfam" id="PF02517"/>
    </source>
</evidence>
<sequence>MGKHPVAVFFFTTFVFSWLVWIGGDALPGTEVEPNSSLWTVPAAFGPPIAAALVLRATDGDLRTWASQALKWRIKVRWYLAAVAVPVLLQALSVLVLGLIGASVFYRPTDQFIFSFLFVFFVGGGQEELGWRGFALPRLQAAYGAFAASLIIGIAWAFWHFPLYLVDGGFNAASAFVSSLRVIPESIIITWLYNSTSGSVLICMIFHAMYNVGYLFNSPASFQFPGGTEIPLSIIIEPVIWWAAALILLSIYGGRYLARTPQSDSAAVRKEESSTAD</sequence>